<dbReference type="Pfam" id="PF12867">
    <property type="entry name" value="DinB_2"/>
    <property type="match status" value="1"/>
</dbReference>
<dbReference type="Gene3D" id="1.20.120.450">
    <property type="entry name" value="dinb family like domain"/>
    <property type="match status" value="1"/>
</dbReference>
<dbReference type="Proteomes" id="UP000322214">
    <property type="component" value="Chromosome"/>
</dbReference>
<dbReference type="STRING" id="980251.GCA_001642875_03224"/>
<dbReference type="SUPFAM" id="SSF109854">
    <property type="entry name" value="DinB/YfiT-like putative metalloenzymes"/>
    <property type="match status" value="1"/>
</dbReference>
<dbReference type="AlphaFoldDB" id="A0A5B9P666"/>
<accession>A0A5B9P666</accession>
<proteinExistence type="predicted"/>
<organism evidence="2 3">
    <name type="scientific">Mariniblastus fucicola</name>
    <dbReference type="NCBI Taxonomy" id="980251"/>
    <lineage>
        <taxon>Bacteria</taxon>
        <taxon>Pseudomonadati</taxon>
        <taxon>Planctomycetota</taxon>
        <taxon>Planctomycetia</taxon>
        <taxon>Pirellulales</taxon>
        <taxon>Pirellulaceae</taxon>
        <taxon>Mariniblastus</taxon>
    </lineage>
</organism>
<gene>
    <name evidence="2" type="ORF">MFFC18_16230</name>
</gene>
<feature type="domain" description="DinB-like" evidence="1">
    <location>
        <begin position="20"/>
        <end position="149"/>
    </location>
</feature>
<dbReference type="InterPro" id="IPR034660">
    <property type="entry name" value="DinB/YfiT-like"/>
</dbReference>
<evidence type="ECO:0000259" key="1">
    <source>
        <dbReference type="Pfam" id="PF12867"/>
    </source>
</evidence>
<protein>
    <submittedName>
        <fullName evidence="2">DinB superfamily protein</fullName>
    </submittedName>
</protein>
<evidence type="ECO:0000313" key="2">
    <source>
        <dbReference type="EMBL" id="QEG21764.1"/>
    </source>
</evidence>
<name>A0A5B9P666_9BACT</name>
<reference evidence="2 3" key="1">
    <citation type="submission" date="2019-08" db="EMBL/GenBank/DDBJ databases">
        <title>Deep-cultivation of Planctomycetes and their phenomic and genomic characterization uncovers novel biology.</title>
        <authorList>
            <person name="Wiegand S."/>
            <person name="Jogler M."/>
            <person name="Boedeker C."/>
            <person name="Pinto D."/>
            <person name="Vollmers J."/>
            <person name="Rivas-Marin E."/>
            <person name="Kohn T."/>
            <person name="Peeters S.H."/>
            <person name="Heuer A."/>
            <person name="Rast P."/>
            <person name="Oberbeckmann S."/>
            <person name="Bunk B."/>
            <person name="Jeske O."/>
            <person name="Meyerdierks A."/>
            <person name="Storesund J.E."/>
            <person name="Kallscheuer N."/>
            <person name="Luecker S."/>
            <person name="Lage O.M."/>
            <person name="Pohl T."/>
            <person name="Merkel B.J."/>
            <person name="Hornburger P."/>
            <person name="Mueller R.-W."/>
            <person name="Bruemmer F."/>
            <person name="Labrenz M."/>
            <person name="Spormann A.M."/>
            <person name="Op den Camp H."/>
            <person name="Overmann J."/>
            <person name="Amann R."/>
            <person name="Jetten M.S.M."/>
            <person name="Mascher T."/>
            <person name="Medema M.H."/>
            <person name="Devos D.P."/>
            <person name="Kaster A.-K."/>
            <person name="Ovreas L."/>
            <person name="Rohde M."/>
            <person name="Galperin M.Y."/>
            <person name="Jogler C."/>
        </authorList>
    </citation>
    <scope>NUCLEOTIDE SEQUENCE [LARGE SCALE GENOMIC DNA]</scope>
    <source>
        <strain evidence="2 3">FC18</strain>
    </source>
</reference>
<dbReference type="RefSeq" id="WP_075085442.1">
    <property type="nucleotide sequence ID" value="NZ_CP042912.1"/>
</dbReference>
<dbReference type="EMBL" id="CP042912">
    <property type="protein sequence ID" value="QEG21764.1"/>
    <property type="molecule type" value="Genomic_DNA"/>
</dbReference>
<evidence type="ECO:0000313" key="3">
    <source>
        <dbReference type="Proteomes" id="UP000322214"/>
    </source>
</evidence>
<keyword evidence="3" id="KW-1185">Reference proteome</keyword>
<dbReference type="InterPro" id="IPR024775">
    <property type="entry name" value="DinB-like"/>
</dbReference>
<dbReference type="KEGG" id="mff:MFFC18_16230"/>
<sequence>MNVNEAIKLGIDCADMICGAYLDDLTNEEAMQRPHSGCNHVNWQIGHLIASDNAMCNGCVPGSVPALPDGFEEKYSKEKAASDNADDFIPKTELMEIYRNQRQVIKDVLAGLSEEQLSAASPESFQSYAPTVASLFSMIGSHWLMHSGQWTVLRRELGREIVI</sequence>
<dbReference type="OrthoDB" id="267642at2"/>